<feature type="non-terminal residue" evidence="4">
    <location>
        <position position="1"/>
    </location>
</feature>
<name>X1ICD9_9ZZZZ</name>
<evidence type="ECO:0000259" key="3">
    <source>
        <dbReference type="Pfam" id="PF14306"/>
    </source>
</evidence>
<dbReference type="GO" id="GO:0004781">
    <property type="term" value="F:sulfate adenylyltransferase (ATP) activity"/>
    <property type="evidence" value="ECO:0007669"/>
    <property type="project" value="InterPro"/>
</dbReference>
<dbReference type="InterPro" id="IPR015947">
    <property type="entry name" value="PUA-like_sf"/>
</dbReference>
<dbReference type="InterPro" id="IPR024951">
    <property type="entry name" value="Sulfurylase_cat_dom"/>
</dbReference>
<comment type="caution">
    <text evidence="4">The sequence shown here is derived from an EMBL/GenBank/DDBJ whole genome shotgun (WGS) entry which is preliminary data.</text>
</comment>
<dbReference type="PANTHER" id="PTHR43509">
    <property type="match status" value="1"/>
</dbReference>
<evidence type="ECO:0000256" key="1">
    <source>
        <dbReference type="ARBA" id="ARBA00005048"/>
    </source>
</evidence>
<dbReference type="Gene3D" id="3.10.400.10">
    <property type="entry name" value="Sulfate adenylyltransferase"/>
    <property type="match status" value="1"/>
</dbReference>
<dbReference type="SUPFAM" id="SSF52374">
    <property type="entry name" value="Nucleotidylyl transferase"/>
    <property type="match status" value="1"/>
</dbReference>
<dbReference type="PANTHER" id="PTHR43509:SF1">
    <property type="entry name" value="SULFATE ADENYLYLTRANSFERASE"/>
    <property type="match status" value="1"/>
</dbReference>
<feature type="non-terminal residue" evidence="4">
    <location>
        <position position="266"/>
    </location>
</feature>
<comment type="pathway">
    <text evidence="1">Sulfur metabolism; hydrogen sulfide biosynthesis; sulfite from sulfate: step 1/3.</text>
</comment>
<feature type="domain" description="ATP-sulfurylase PUA-like" evidence="3">
    <location>
        <begin position="8"/>
        <end position="165"/>
    </location>
</feature>
<feature type="domain" description="Sulphate adenylyltransferase catalytic" evidence="2">
    <location>
        <begin position="174"/>
        <end position="266"/>
    </location>
</feature>
<dbReference type="AlphaFoldDB" id="X1ICD9"/>
<dbReference type="InterPro" id="IPR025980">
    <property type="entry name" value="ATP-Sase_PUA-like_dom"/>
</dbReference>
<dbReference type="Pfam" id="PF14306">
    <property type="entry name" value="PUA_2"/>
    <property type="match status" value="1"/>
</dbReference>
<accession>X1ICD9</accession>
<organism evidence="4">
    <name type="scientific">marine sediment metagenome</name>
    <dbReference type="NCBI Taxonomy" id="412755"/>
    <lineage>
        <taxon>unclassified sequences</taxon>
        <taxon>metagenomes</taxon>
        <taxon>ecological metagenomes</taxon>
    </lineage>
</organism>
<evidence type="ECO:0000313" key="4">
    <source>
        <dbReference type="EMBL" id="GAH66930.1"/>
    </source>
</evidence>
<dbReference type="EMBL" id="BARU01029439">
    <property type="protein sequence ID" value="GAH66930.1"/>
    <property type="molecule type" value="Genomic_DNA"/>
</dbReference>
<reference evidence="4" key="1">
    <citation type="journal article" date="2014" name="Front. Microbiol.">
        <title>High frequency of phylogenetically diverse reductive dehalogenase-homologous genes in deep subseafloor sedimentary metagenomes.</title>
        <authorList>
            <person name="Kawai M."/>
            <person name="Futagami T."/>
            <person name="Toyoda A."/>
            <person name="Takaki Y."/>
            <person name="Nishi S."/>
            <person name="Hori S."/>
            <person name="Arai W."/>
            <person name="Tsubouchi T."/>
            <person name="Morono Y."/>
            <person name="Uchiyama I."/>
            <person name="Ito T."/>
            <person name="Fujiyama A."/>
            <person name="Inagaki F."/>
            <person name="Takami H."/>
        </authorList>
    </citation>
    <scope>NUCLEOTIDE SEQUENCE</scope>
    <source>
        <strain evidence="4">Expedition CK06-06</strain>
    </source>
</reference>
<evidence type="ECO:0000259" key="2">
    <source>
        <dbReference type="Pfam" id="PF01747"/>
    </source>
</evidence>
<dbReference type="InterPro" id="IPR014729">
    <property type="entry name" value="Rossmann-like_a/b/a_fold"/>
</dbReference>
<proteinExistence type="predicted"/>
<protein>
    <recommendedName>
        <fullName evidence="5">Sulfate adenylyltransferase</fullName>
    </recommendedName>
</protein>
<gene>
    <name evidence="4" type="ORF">S03H2_46831</name>
</gene>
<dbReference type="SUPFAM" id="SSF88697">
    <property type="entry name" value="PUA domain-like"/>
    <property type="match status" value="1"/>
</dbReference>
<sequence length="266" mass="30637">SESRKIMIEPHGGRLINKELPEREKQRILEQNNEFEKIKTDSETWKVIKNIAFGVFSPLEGFMTENDTLNVLEHMYLENGIAWPFPIVLDSSQDEVSNLKEGDSVILTDNFNNPIALLNIKDIYGYNKKKFAEKVYGTLDKTHPGVNRVFNQKEKLIGGNIYLLKGLPPIFPELDLKPIETRVLFKARNWERVVAFQTRNPPHLGHEYVQKAGLTFVDGLFINPVIGRKKPGDFSDQVIINAYKALIDNYYPKNRVVLSTFETEMR</sequence>
<dbReference type="Pfam" id="PF01747">
    <property type="entry name" value="ATP-sulfurylase"/>
    <property type="match status" value="1"/>
</dbReference>
<evidence type="ECO:0008006" key="5">
    <source>
        <dbReference type="Google" id="ProtNLM"/>
    </source>
</evidence>
<dbReference type="Gene3D" id="3.40.50.620">
    <property type="entry name" value="HUPs"/>
    <property type="match status" value="1"/>
</dbReference>